<dbReference type="Proteomes" id="UP000003822">
    <property type="component" value="Unassembled WGS sequence"/>
</dbReference>
<dbReference type="SMART" id="SM00345">
    <property type="entry name" value="HTH_GNTR"/>
    <property type="match status" value="1"/>
</dbReference>
<organism evidence="5 6">
    <name type="scientific">Actinomyces graevenitzii C83</name>
    <dbReference type="NCBI Taxonomy" id="435830"/>
    <lineage>
        <taxon>Bacteria</taxon>
        <taxon>Bacillati</taxon>
        <taxon>Actinomycetota</taxon>
        <taxon>Actinomycetes</taxon>
        <taxon>Actinomycetales</taxon>
        <taxon>Actinomycetaceae</taxon>
        <taxon>Actinomyces</taxon>
    </lineage>
</organism>
<gene>
    <name evidence="5" type="ORF">HMPREF0045_00731</name>
</gene>
<evidence type="ECO:0000313" key="6">
    <source>
        <dbReference type="Proteomes" id="UP000003822"/>
    </source>
</evidence>
<name>G9PEQ7_9ACTO</name>
<dbReference type="PANTHER" id="PTHR38445:SF9">
    <property type="entry name" value="HTH-TYPE TRANSCRIPTIONAL REPRESSOR YTRA"/>
    <property type="match status" value="1"/>
</dbReference>
<dbReference type="Gene3D" id="1.10.10.10">
    <property type="entry name" value="Winged helix-like DNA-binding domain superfamily/Winged helix DNA-binding domain"/>
    <property type="match status" value="1"/>
</dbReference>
<dbReference type="SUPFAM" id="SSF46785">
    <property type="entry name" value="Winged helix' DNA-binding domain"/>
    <property type="match status" value="1"/>
</dbReference>
<comment type="caution">
    <text evidence="5">The sequence shown here is derived from an EMBL/GenBank/DDBJ whole genome shotgun (WGS) entry which is preliminary data.</text>
</comment>
<dbReference type="InterPro" id="IPR000524">
    <property type="entry name" value="Tscrpt_reg_HTH_GntR"/>
</dbReference>
<keyword evidence="3" id="KW-0804">Transcription</keyword>
<evidence type="ECO:0000256" key="1">
    <source>
        <dbReference type="ARBA" id="ARBA00023015"/>
    </source>
</evidence>
<evidence type="ECO:0000256" key="2">
    <source>
        <dbReference type="ARBA" id="ARBA00023125"/>
    </source>
</evidence>
<reference evidence="5 6" key="1">
    <citation type="submission" date="2011-10" db="EMBL/GenBank/DDBJ databases">
        <title>The Genome Sequence of Actinomyces graevenitzii C83.</title>
        <authorList>
            <consortium name="The Broad Institute Genome Sequencing Platform"/>
            <consortium name="The Broad Institute Genome Sequencing Center for Infectious Disease"/>
            <person name="Earl A."/>
            <person name="Ward D."/>
            <person name="Feldgarden M."/>
            <person name="Gevers D."/>
            <person name="Sibley C.D."/>
            <person name="Field T.R."/>
            <person name="Grinwis M."/>
            <person name="Eshaghurshan C.S."/>
            <person name="Surette M.G."/>
            <person name="Young S.K."/>
            <person name="Zeng Q."/>
            <person name="Gargeya S."/>
            <person name="Fitzgerald M."/>
            <person name="Haas B."/>
            <person name="Abouelleil A."/>
            <person name="Alvarado L."/>
            <person name="Arachchi H.M."/>
            <person name="Berlin A."/>
            <person name="Brown A."/>
            <person name="Chapman S.B."/>
            <person name="Chen Z."/>
            <person name="Dunbar C."/>
            <person name="Freedman E."/>
            <person name="Gearin G."/>
            <person name="Goldberg J."/>
            <person name="Griggs A."/>
            <person name="Gujja S."/>
            <person name="Heiman D."/>
            <person name="Howarth C."/>
            <person name="Larson L."/>
            <person name="Lui A."/>
            <person name="MacDonald P.J.P."/>
            <person name="Montmayeur A."/>
            <person name="Murphy C."/>
            <person name="Neiman D."/>
            <person name="Pearson M."/>
            <person name="Priest M."/>
            <person name="Roberts A."/>
            <person name="Saif S."/>
            <person name="Shea T."/>
            <person name="Shenoy N."/>
            <person name="Sisk P."/>
            <person name="Stolte C."/>
            <person name="Sykes S."/>
            <person name="Wortman J."/>
            <person name="Nusbaum C."/>
            <person name="Birren B."/>
        </authorList>
    </citation>
    <scope>NUCLEOTIDE SEQUENCE [LARGE SCALE GENOMIC DNA]</scope>
    <source>
        <strain evidence="5 6">C83</strain>
    </source>
</reference>
<accession>G9PEQ7</accession>
<dbReference type="OrthoDB" id="4307011at2"/>
<sequence>MVHTLHMGKTVGLNIKIDPGSSLPVFIQIVDAVSKSVEKGAITPGTRLPATRTLAATLGVATNTVAKAYRELERHGVVQGRGRLGTYVLDRDQAATHRAAGAYSRSMKSLGHSLEEAQDYLAYAWS</sequence>
<keyword evidence="1" id="KW-0805">Transcription regulation</keyword>
<dbReference type="PROSITE" id="PS50949">
    <property type="entry name" value="HTH_GNTR"/>
    <property type="match status" value="1"/>
</dbReference>
<dbReference type="GO" id="GO:0003700">
    <property type="term" value="F:DNA-binding transcription factor activity"/>
    <property type="evidence" value="ECO:0007669"/>
    <property type="project" value="InterPro"/>
</dbReference>
<proteinExistence type="predicted"/>
<evidence type="ECO:0000259" key="4">
    <source>
        <dbReference type="PROSITE" id="PS50949"/>
    </source>
</evidence>
<dbReference type="PANTHER" id="PTHR38445">
    <property type="entry name" value="HTH-TYPE TRANSCRIPTIONAL REPRESSOR YTRA"/>
    <property type="match status" value="1"/>
</dbReference>
<dbReference type="CDD" id="cd07377">
    <property type="entry name" value="WHTH_GntR"/>
    <property type="match status" value="1"/>
</dbReference>
<protein>
    <recommendedName>
        <fullName evidence="4">HTH gntR-type domain-containing protein</fullName>
    </recommendedName>
</protein>
<dbReference type="Pfam" id="PF00392">
    <property type="entry name" value="GntR"/>
    <property type="match status" value="1"/>
</dbReference>
<evidence type="ECO:0000256" key="3">
    <source>
        <dbReference type="ARBA" id="ARBA00023163"/>
    </source>
</evidence>
<feature type="domain" description="HTH gntR-type" evidence="4">
    <location>
        <begin position="23"/>
        <end position="91"/>
    </location>
</feature>
<dbReference type="eggNOG" id="COG1725">
    <property type="taxonomic scope" value="Bacteria"/>
</dbReference>
<dbReference type="HOGENOM" id="CLU_017584_10_1_11"/>
<dbReference type="PATRIC" id="fig|435830.3.peg.702"/>
<dbReference type="GO" id="GO:0003677">
    <property type="term" value="F:DNA binding"/>
    <property type="evidence" value="ECO:0007669"/>
    <property type="project" value="UniProtKB-KW"/>
</dbReference>
<dbReference type="InterPro" id="IPR036390">
    <property type="entry name" value="WH_DNA-bd_sf"/>
</dbReference>
<dbReference type="InterPro" id="IPR036388">
    <property type="entry name" value="WH-like_DNA-bd_sf"/>
</dbReference>
<evidence type="ECO:0000313" key="5">
    <source>
        <dbReference type="EMBL" id="EHM88518.1"/>
    </source>
</evidence>
<keyword evidence="2" id="KW-0238">DNA-binding</keyword>
<dbReference type="AlphaFoldDB" id="G9PEQ7"/>
<dbReference type="STRING" id="435830.HMPREF0045_00731"/>
<keyword evidence="6" id="KW-1185">Reference proteome</keyword>
<dbReference type="EMBL" id="ACRN01000004">
    <property type="protein sequence ID" value="EHM88518.1"/>
    <property type="molecule type" value="Genomic_DNA"/>
</dbReference>